<dbReference type="EMBL" id="AQHZ01000024">
    <property type="protein sequence ID" value="ENO17542.1"/>
    <property type="molecule type" value="Genomic_DNA"/>
</dbReference>
<dbReference type="InterPro" id="IPR005302">
    <property type="entry name" value="MoCF_Sase_C"/>
</dbReference>
<dbReference type="PROSITE" id="PS51340">
    <property type="entry name" value="MOSC"/>
    <property type="match status" value="1"/>
</dbReference>
<dbReference type="OrthoDB" id="8968203at2"/>
<dbReference type="HOGENOM" id="CLU_110355_7_0_11"/>
<dbReference type="RefSeq" id="WP_005963795.1">
    <property type="nucleotide sequence ID" value="NZ_CP040505.1"/>
</dbReference>
<organism evidence="3 4">
    <name type="scientific">Schaalia cardiffensis F0333</name>
    <dbReference type="NCBI Taxonomy" id="888050"/>
    <lineage>
        <taxon>Bacteria</taxon>
        <taxon>Bacillati</taxon>
        <taxon>Actinomycetota</taxon>
        <taxon>Actinomycetes</taxon>
        <taxon>Actinomycetales</taxon>
        <taxon>Actinomycetaceae</taxon>
        <taxon>Schaalia</taxon>
    </lineage>
</organism>
<dbReference type="GO" id="GO:0030170">
    <property type="term" value="F:pyridoxal phosphate binding"/>
    <property type="evidence" value="ECO:0007669"/>
    <property type="project" value="InterPro"/>
</dbReference>
<reference evidence="3 4" key="1">
    <citation type="submission" date="2013-03" db="EMBL/GenBank/DDBJ databases">
        <title>Reference genome for the Human Microbiome Project.</title>
        <authorList>
            <person name="Aqrawi P."/>
            <person name="Ayvaz T."/>
            <person name="Bess C."/>
            <person name="Blankenburg K."/>
            <person name="Coyle M."/>
            <person name="Deng J."/>
            <person name="Forbes L."/>
            <person name="Fowler G."/>
            <person name="Francisco L."/>
            <person name="Fu Q."/>
            <person name="Gibbs R."/>
            <person name="Gross S."/>
            <person name="Gubbala S."/>
            <person name="Hale W."/>
            <person name="Hemphill L."/>
            <person name="Highlander S."/>
            <person name="Hirani K."/>
            <person name="Jackson L."/>
            <person name="Jakkamsetti A."/>
            <person name="Javaid M."/>
            <person name="Jayaseelan J.C."/>
            <person name="Jiang H."/>
            <person name="Joshi V."/>
            <person name="Korchina V."/>
            <person name="Kovar C."/>
            <person name="Lara F."/>
            <person name="Lee S."/>
            <person name="Liu Y."/>
            <person name="Mata R."/>
            <person name="Mathew T."/>
            <person name="Munidasa M."/>
            <person name="Muzny D."/>
            <person name="Nazareth L."/>
            <person name="Ngo R."/>
            <person name="Nguyen L."/>
            <person name="Nguyen N."/>
            <person name="Okwuonu G."/>
            <person name="Ongeri F."/>
            <person name="Palculict T."/>
            <person name="Patil S."/>
            <person name="Petrosino J."/>
            <person name="Pham C."/>
            <person name="Pham P."/>
            <person name="Pu L.-L."/>
            <person name="Qin X."/>
            <person name="Qu J."/>
            <person name="Reid J."/>
            <person name="Ross M."/>
            <person name="Ruth R."/>
            <person name="Saada N."/>
            <person name="San Lucas F."/>
            <person name="Santibanez J."/>
            <person name="Shang Y."/>
            <person name="Simmons D."/>
            <person name="Song X.-Z."/>
            <person name="Tang L.-Y."/>
            <person name="Thornton R."/>
            <person name="Warren J."/>
            <person name="Weissenberger G."/>
            <person name="Wilczek-Boney K."/>
            <person name="Worley K."/>
            <person name="Youmans B."/>
            <person name="Zhang J."/>
            <person name="Zhang L."/>
            <person name="Zhao Z."/>
            <person name="Zhou C."/>
            <person name="Zhu D."/>
            <person name="Zhu Y."/>
        </authorList>
    </citation>
    <scope>NUCLEOTIDE SEQUENCE [LARGE SCALE GENOMIC DNA]</scope>
    <source>
        <strain evidence="3 4">F0333</strain>
    </source>
</reference>
<dbReference type="GO" id="GO:0030151">
    <property type="term" value="F:molybdenum ion binding"/>
    <property type="evidence" value="ECO:0007669"/>
    <property type="project" value="InterPro"/>
</dbReference>
<comment type="similarity">
    <text evidence="1">Belongs to the YciI family.</text>
</comment>
<evidence type="ECO:0000259" key="2">
    <source>
        <dbReference type="PROSITE" id="PS51340"/>
    </source>
</evidence>
<dbReference type="SUPFAM" id="SSF54909">
    <property type="entry name" value="Dimeric alpha+beta barrel"/>
    <property type="match status" value="1"/>
</dbReference>
<dbReference type="eggNOG" id="COG2350">
    <property type="taxonomic scope" value="Bacteria"/>
</dbReference>
<evidence type="ECO:0000256" key="1">
    <source>
        <dbReference type="ARBA" id="ARBA00007689"/>
    </source>
</evidence>
<accession>N6X277</accession>
<dbReference type="Pfam" id="PF03795">
    <property type="entry name" value="YCII"/>
    <property type="match status" value="1"/>
</dbReference>
<proteinExistence type="inferred from homology"/>
<feature type="domain" description="MOSC" evidence="2">
    <location>
        <begin position="22"/>
        <end position="93"/>
    </location>
</feature>
<dbReference type="PATRIC" id="fig|888050.3.peg.1390"/>
<evidence type="ECO:0000313" key="3">
    <source>
        <dbReference type="EMBL" id="ENO17542.1"/>
    </source>
</evidence>
<dbReference type="STRING" id="888050.HMPREF9004_1452"/>
<keyword evidence="4" id="KW-1185">Reference proteome</keyword>
<protein>
    <recommendedName>
        <fullName evidence="2">MOSC domain-containing protein</fullName>
    </recommendedName>
</protein>
<gene>
    <name evidence="3" type="ORF">HMPREF9004_1452</name>
</gene>
<dbReference type="Proteomes" id="UP000013015">
    <property type="component" value="Unassembled WGS sequence"/>
</dbReference>
<dbReference type="InterPro" id="IPR011008">
    <property type="entry name" value="Dimeric_a/b-barrel"/>
</dbReference>
<evidence type="ECO:0000313" key="4">
    <source>
        <dbReference type="Proteomes" id="UP000013015"/>
    </source>
</evidence>
<name>N6X277_9ACTO</name>
<dbReference type="Gene3D" id="3.30.70.1060">
    <property type="entry name" value="Dimeric alpha+beta barrel"/>
    <property type="match status" value="1"/>
</dbReference>
<comment type="caution">
    <text evidence="3">The sequence shown here is derived from an EMBL/GenBank/DDBJ whole genome shotgun (WGS) entry which is preliminary data.</text>
</comment>
<dbReference type="InterPro" id="IPR005545">
    <property type="entry name" value="YCII"/>
</dbReference>
<dbReference type="AlphaFoldDB" id="N6X277"/>
<dbReference type="GO" id="GO:0003824">
    <property type="term" value="F:catalytic activity"/>
    <property type="evidence" value="ECO:0007669"/>
    <property type="project" value="InterPro"/>
</dbReference>
<sequence length="93" mass="10360">MAFFAVTYAYDPELSELADEIRPTHRAFLSDLRDKGLNVASGPLGGDTPGALLIIEAETLDEVEALLDEDPFKKEKVVSERVVRPWNPVISRF</sequence>